<dbReference type="RefSeq" id="WP_153548481.1">
    <property type="nucleotide sequence ID" value="NZ_WIXK01000006.1"/>
</dbReference>
<comment type="subunit">
    <text evidence="1">Interacts transiently with the RNA polymerase catalytic core formed by RpoA, RpoB, RpoC and RpoZ (2 alpha, 1 beta, 1 beta' and 1 omega subunit) to form the RNA polymerase holoenzyme that can initiate transcription.</text>
</comment>
<feature type="domain" description="RNA polymerase sigma factor 70 region 4 type 2" evidence="3">
    <location>
        <begin position="105"/>
        <end position="155"/>
    </location>
</feature>
<dbReference type="AlphaFoldDB" id="A0A844AN23"/>
<dbReference type="SUPFAM" id="SSF54427">
    <property type="entry name" value="NTF2-like"/>
    <property type="match status" value="1"/>
</dbReference>
<dbReference type="InterPro" id="IPR014284">
    <property type="entry name" value="RNA_pol_sigma-70_dom"/>
</dbReference>
<proteinExistence type="predicted"/>
<dbReference type="SUPFAM" id="SSF88946">
    <property type="entry name" value="Sigma2 domain of RNA polymerase sigma factors"/>
    <property type="match status" value="1"/>
</dbReference>
<dbReference type="Pfam" id="PF04542">
    <property type="entry name" value="Sigma70_r2"/>
    <property type="match status" value="1"/>
</dbReference>
<feature type="domain" description="RNA polymerase sigma-70 region 2" evidence="2">
    <location>
        <begin position="16"/>
        <end position="75"/>
    </location>
</feature>
<evidence type="ECO:0000313" key="4">
    <source>
        <dbReference type="EMBL" id="MQY43589.1"/>
    </source>
</evidence>
<dbReference type="InterPro" id="IPR013324">
    <property type="entry name" value="RNA_pol_sigma_r3/r4-like"/>
</dbReference>
<dbReference type="SUPFAM" id="SSF88659">
    <property type="entry name" value="Sigma3 and sigma4 domains of RNA polymerase sigma factors"/>
    <property type="match status" value="1"/>
</dbReference>
<evidence type="ECO:0000259" key="2">
    <source>
        <dbReference type="Pfam" id="PF04542"/>
    </source>
</evidence>
<dbReference type="InterPro" id="IPR013325">
    <property type="entry name" value="RNA_pol_sigma_r2"/>
</dbReference>
<dbReference type="PANTHER" id="PTHR30173">
    <property type="entry name" value="SIGMA 19 FACTOR"/>
    <property type="match status" value="1"/>
</dbReference>
<evidence type="ECO:0000259" key="3">
    <source>
        <dbReference type="Pfam" id="PF08281"/>
    </source>
</evidence>
<dbReference type="GO" id="GO:0006352">
    <property type="term" value="P:DNA-templated transcription initiation"/>
    <property type="evidence" value="ECO:0007669"/>
    <property type="project" value="InterPro"/>
</dbReference>
<dbReference type="Proteomes" id="UP000436694">
    <property type="component" value="Unassembled WGS sequence"/>
</dbReference>
<gene>
    <name evidence="4" type="ORF">GG681_13155</name>
</gene>
<sequence length="291" mass="32741">MPQDIDASLVDPYLKARPRLFAVAYRMVGSASDAEDILQDCFLRWQQVQRRDVRDAAAFLQRVVVRLCLDFQKSARVQRETYPGEWLPEPIVLDTPPLAQDVSYAMLRMLERLTPPERAAYLLHDIFENGYGELAETLERSEASCRQLVARARQHVQHDRTRTASNSAAEEAITLAFFKAAKTGDTKTLSELLTREARLYSDGGGKAAAAINPISGAERICRLFEGLARKSNHTLPDRWKLCRLNGLPAVLSQEPDGILQATLLVFQDGVVHRLYVVRNPDKTAHLSDLMQ</sequence>
<dbReference type="EMBL" id="WIXK01000006">
    <property type="protein sequence ID" value="MQY43589.1"/>
    <property type="molecule type" value="Genomic_DNA"/>
</dbReference>
<dbReference type="InterPro" id="IPR007627">
    <property type="entry name" value="RNA_pol_sigma70_r2"/>
</dbReference>
<organism evidence="4 5">
    <name type="scientific">Tritonibacter aquimaris</name>
    <dbReference type="NCBI Taxonomy" id="2663379"/>
    <lineage>
        <taxon>Bacteria</taxon>
        <taxon>Pseudomonadati</taxon>
        <taxon>Pseudomonadota</taxon>
        <taxon>Alphaproteobacteria</taxon>
        <taxon>Rhodobacterales</taxon>
        <taxon>Paracoccaceae</taxon>
        <taxon>Tritonibacter</taxon>
    </lineage>
</organism>
<dbReference type="NCBIfam" id="TIGR02937">
    <property type="entry name" value="sigma70-ECF"/>
    <property type="match status" value="1"/>
</dbReference>
<dbReference type="InterPro" id="IPR036388">
    <property type="entry name" value="WH-like_DNA-bd_sf"/>
</dbReference>
<dbReference type="Pfam" id="PF08281">
    <property type="entry name" value="Sigma70_r4_2"/>
    <property type="match status" value="1"/>
</dbReference>
<dbReference type="InterPro" id="IPR052704">
    <property type="entry name" value="ECF_Sigma-70_Domain"/>
</dbReference>
<dbReference type="GO" id="GO:0003677">
    <property type="term" value="F:DNA binding"/>
    <property type="evidence" value="ECO:0007669"/>
    <property type="project" value="InterPro"/>
</dbReference>
<dbReference type="InterPro" id="IPR032710">
    <property type="entry name" value="NTF2-like_dom_sf"/>
</dbReference>
<comment type="caution">
    <text evidence="4">The sequence shown here is derived from an EMBL/GenBank/DDBJ whole genome shotgun (WGS) entry which is preliminary data.</text>
</comment>
<keyword evidence="5" id="KW-1185">Reference proteome</keyword>
<protein>
    <submittedName>
        <fullName evidence="4">Sigma-70 family RNA polymerase sigma factor</fullName>
    </submittedName>
</protein>
<dbReference type="Gene3D" id="1.10.10.10">
    <property type="entry name" value="Winged helix-like DNA-binding domain superfamily/Winged helix DNA-binding domain"/>
    <property type="match status" value="1"/>
</dbReference>
<accession>A0A844AN23</accession>
<dbReference type="InterPro" id="IPR013249">
    <property type="entry name" value="RNA_pol_sigma70_r4_t2"/>
</dbReference>
<reference evidence="4 5" key="1">
    <citation type="submission" date="2019-10" db="EMBL/GenBank/DDBJ databases">
        <title>Epibacterium sp. nov., isolated from seawater.</title>
        <authorList>
            <person name="Zhang X."/>
            <person name="Li N."/>
        </authorList>
    </citation>
    <scope>NUCLEOTIDE SEQUENCE [LARGE SCALE GENOMIC DNA]</scope>
    <source>
        <strain evidence="4 5">SM1969</strain>
    </source>
</reference>
<evidence type="ECO:0000313" key="5">
    <source>
        <dbReference type="Proteomes" id="UP000436694"/>
    </source>
</evidence>
<dbReference type="NCBIfam" id="NF007214">
    <property type="entry name" value="PRK09636.1"/>
    <property type="match status" value="1"/>
</dbReference>
<dbReference type="Gene3D" id="1.10.1740.10">
    <property type="match status" value="1"/>
</dbReference>
<name>A0A844AN23_9RHOB</name>
<dbReference type="GO" id="GO:0016987">
    <property type="term" value="F:sigma factor activity"/>
    <property type="evidence" value="ECO:0007669"/>
    <property type="project" value="InterPro"/>
</dbReference>
<dbReference type="PANTHER" id="PTHR30173:SF36">
    <property type="entry name" value="ECF RNA POLYMERASE SIGMA FACTOR SIGJ"/>
    <property type="match status" value="1"/>
</dbReference>
<evidence type="ECO:0000256" key="1">
    <source>
        <dbReference type="ARBA" id="ARBA00011344"/>
    </source>
</evidence>